<sequence>MTAASRARALAGVNRLSDAETEVRRGLVQLPADPELLALLAGLLRLQGRRTEALAAADAAVAAAPHLSGTHIERAECLLTLPPEPAEHPESGEARTAEALREAREAVRLDPAHPPAYRVLARVLSARRDVDGAREAARRALSLDPRSVADLLTLAEIERHAGHRGAARAAVAAALAEDPGNPDGRWLIALLDAERLRVRSSLRGLRELAADHPDKLDVTALTWPIRGLLGGFRRGLAAGVPLVLLLTGCALLWPSWLLAARAAAVTVALVMIGFGLRVLVPAGLLPWRCLTLLPVRTRRAVRTGWVAAVATVALLLGYGVSARAPLPALALVTAAVLLTTGRADRM</sequence>
<proteinExistence type="predicted"/>
<dbReference type="InterPro" id="IPR011990">
    <property type="entry name" value="TPR-like_helical_dom_sf"/>
</dbReference>
<keyword evidence="4" id="KW-1133">Transmembrane helix</keyword>
<dbReference type="Gene3D" id="1.25.40.10">
    <property type="entry name" value="Tetratricopeptide repeat domain"/>
    <property type="match status" value="1"/>
</dbReference>
<dbReference type="SUPFAM" id="SSF48452">
    <property type="entry name" value="TPR-like"/>
    <property type="match status" value="1"/>
</dbReference>
<reference evidence="5 6" key="1">
    <citation type="submission" date="2012-02" db="EMBL/GenBank/DDBJ databases">
        <title>Complete genome sequence of Actinoplanes missouriensis 431 (= NBRC 102363).</title>
        <authorList>
            <person name="Ohnishi Y."/>
            <person name="Ishikawa J."/>
            <person name="Sekine M."/>
            <person name="Hosoyama A."/>
            <person name="Harada T."/>
            <person name="Narita H."/>
            <person name="Hata T."/>
            <person name="Konno Y."/>
            <person name="Tutikane K."/>
            <person name="Fujita N."/>
            <person name="Horinouchi S."/>
            <person name="Hayakawa M."/>
        </authorList>
    </citation>
    <scope>NUCLEOTIDE SEQUENCE [LARGE SCALE GENOMIC DNA]</scope>
    <source>
        <strain evidence="6">ATCC 14538 / DSM 43046 / CBS 188.64 / JCM 3121 / NBRC 102363 / NCIMB 12654 / NRRL B-3342 / UNCC 431</strain>
    </source>
</reference>
<feature type="transmembrane region" description="Helical" evidence="4">
    <location>
        <begin position="259"/>
        <end position="280"/>
    </location>
</feature>
<feature type="transmembrane region" description="Helical" evidence="4">
    <location>
        <begin position="300"/>
        <end position="320"/>
    </location>
</feature>
<keyword evidence="4" id="KW-0812">Transmembrane</keyword>
<dbReference type="PANTHER" id="PTHR45586">
    <property type="entry name" value="TPR REPEAT-CONTAINING PROTEIN PA4667"/>
    <property type="match status" value="1"/>
</dbReference>
<dbReference type="PROSITE" id="PS50005">
    <property type="entry name" value="TPR"/>
    <property type="match status" value="1"/>
</dbReference>
<dbReference type="KEGG" id="ams:AMIS_49990"/>
<evidence type="ECO:0000313" key="6">
    <source>
        <dbReference type="Proteomes" id="UP000007882"/>
    </source>
</evidence>
<feature type="repeat" description="TPR" evidence="3">
    <location>
        <begin position="114"/>
        <end position="147"/>
    </location>
</feature>
<dbReference type="eggNOG" id="COG0457">
    <property type="taxonomic scope" value="Bacteria"/>
</dbReference>
<keyword evidence="2 3" id="KW-0802">TPR repeat</keyword>
<evidence type="ECO:0000256" key="4">
    <source>
        <dbReference type="SAM" id="Phobius"/>
    </source>
</evidence>
<dbReference type="InterPro" id="IPR019734">
    <property type="entry name" value="TPR_rpt"/>
</dbReference>
<dbReference type="AlphaFoldDB" id="I0HB32"/>
<keyword evidence="6" id="KW-1185">Reference proteome</keyword>
<dbReference type="InterPro" id="IPR051012">
    <property type="entry name" value="CellSynth/LPSAsmb/PSIAsmb"/>
</dbReference>
<keyword evidence="4" id="KW-0472">Membrane</keyword>
<evidence type="ECO:0000256" key="3">
    <source>
        <dbReference type="PROSITE-ProRule" id="PRU00339"/>
    </source>
</evidence>
<dbReference type="OrthoDB" id="3292595at2"/>
<dbReference type="Proteomes" id="UP000007882">
    <property type="component" value="Chromosome"/>
</dbReference>
<organism evidence="5 6">
    <name type="scientific">Actinoplanes missouriensis (strain ATCC 14538 / DSM 43046 / CBS 188.64 / JCM 3121 / NBRC 102363 / NCIMB 12654 / NRRL B-3342 / UNCC 431)</name>
    <dbReference type="NCBI Taxonomy" id="512565"/>
    <lineage>
        <taxon>Bacteria</taxon>
        <taxon>Bacillati</taxon>
        <taxon>Actinomycetota</taxon>
        <taxon>Actinomycetes</taxon>
        <taxon>Micromonosporales</taxon>
        <taxon>Micromonosporaceae</taxon>
        <taxon>Actinoplanes</taxon>
    </lineage>
</organism>
<name>I0HB32_ACTM4</name>
<keyword evidence="1" id="KW-0677">Repeat</keyword>
<gene>
    <name evidence="5" type="ordered locus">AMIS_49990</name>
</gene>
<dbReference type="RefSeq" id="WP_014445108.1">
    <property type="nucleotide sequence ID" value="NC_017093.1"/>
</dbReference>
<dbReference type="HOGENOM" id="CLU_705207_0_0_11"/>
<evidence type="ECO:0000313" key="5">
    <source>
        <dbReference type="EMBL" id="BAL90219.1"/>
    </source>
</evidence>
<accession>I0HB32</accession>
<feature type="transmembrane region" description="Helical" evidence="4">
    <location>
        <begin position="235"/>
        <end position="253"/>
    </location>
</feature>
<protein>
    <submittedName>
        <fullName evidence="5">Uncharacterized protein</fullName>
    </submittedName>
</protein>
<dbReference type="PATRIC" id="fig|512565.3.peg.4990"/>
<dbReference type="PANTHER" id="PTHR45586:SF1">
    <property type="entry name" value="LIPOPOLYSACCHARIDE ASSEMBLY PROTEIN B"/>
    <property type="match status" value="1"/>
</dbReference>
<evidence type="ECO:0000256" key="2">
    <source>
        <dbReference type="ARBA" id="ARBA00022803"/>
    </source>
</evidence>
<dbReference type="EMBL" id="AP012319">
    <property type="protein sequence ID" value="BAL90219.1"/>
    <property type="molecule type" value="Genomic_DNA"/>
</dbReference>
<dbReference type="SMART" id="SM00028">
    <property type="entry name" value="TPR"/>
    <property type="match status" value="3"/>
</dbReference>
<dbReference type="STRING" id="512565.AMIS_49990"/>
<dbReference type="Pfam" id="PF13432">
    <property type="entry name" value="TPR_16"/>
    <property type="match status" value="2"/>
</dbReference>
<evidence type="ECO:0000256" key="1">
    <source>
        <dbReference type="ARBA" id="ARBA00022737"/>
    </source>
</evidence>